<organism evidence="3 4">
    <name type="scientific">Fasciola hepatica</name>
    <name type="common">Liver fluke</name>
    <dbReference type="NCBI Taxonomy" id="6192"/>
    <lineage>
        <taxon>Eukaryota</taxon>
        <taxon>Metazoa</taxon>
        <taxon>Spiralia</taxon>
        <taxon>Lophotrochozoa</taxon>
        <taxon>Platyhelminthes</taxon>
        <taxon>Trematoda</taxon>
        <taxon>Digenea</taxon>
        <taxon>Plagiorchiida</taxon>
        <taxon>Echinostomata</taxon>
        <taxon>Echinostomatoidea</taxon>
        <taxon>Fasciolidae</taxon>
        <taxon>Fasciola</taxon>
    </lineage>
</organism>
<name>A0A4E0R274_FASHE</name>
<evidence type="ECO:0000256" key="1">
    <source>
        <dbReference type="SAM" id="Coils"/>
    </source>
</evidence>
<evidence type="ECO:0000256" key="2">
    <source>
        <dbReference type="SAM" id="MobiDB-lite"/>
    </source>
</evidence>
<dbReference type="EMBL" id="JXXN02006160">
    <property type="protein sequence ID" value="THD19551.1"/>
    <property type="molecule type" value="Genomic_DNA"/>
</dbReference>
<dbReference type="Proteomes" id="UP000230066">
    <property type="component" value="Unassembled WGS sequence"/>
</dbReference>
<evidence type="ECO:0000313" key="4">
    <source>
        <dbReference type="Proteomes" id="UP000230066"/>
    </source>
</evidence>
<feature type="region of interest" description="Disordered" evidence="2">
    <location>
        <begin position="69"/>
        <end position="92"/>
    </location>
</feature>
<protein>
    <submittedName>
        <fullName evidence="3">Uncharacterized protein</fullName>
    </submittedName>
</protein>
<accession>A0A4E0R274</accession>
<proteinExistence type="predicted"/>
<keyword evidence="4" id="KW-1185">Reference proteome</keyword>
<feature type="coiled-coil region" evidence="1">
    <location>
        <begin position="35"/>
        <end position="69"/>
    </location>
</feature>
<sequence length="175" mass="20128">MRGYLLVPSETAGVFNQINEDYRREAQSANGSTSTAKLQRELRLARLKIKQLELEAEATKRINEVEDETMKQLSDENRRFGSQTSLPPTPPPGERLKIVHDYVTSLPGWKTSQEDQITLNEPKIRVLPAKSKEFDHVSETARLLQAYMSLPVRRSVKFGLHWFHEKFPVLGRQVQ</sequence>
<feature type="compositionally biased region" description="Basic and acidic residues" evidence="2">
    <location>
        <begin position="69"/>
        <end position="79"/>
    </location>
</feature>
<reference evidence="3" key="1">
    <citation type="submission" date="2019-03" db="EMBL/GenBank/DDBJ databases">
        <title>Improved annotation for the trematode Fasciola hepatica.</title>
        <authorList>
            <person name="Choi Y.-J."/>
            <person name="Martin J."/>
            <person name="Mitreva M."/>
        </authorList>
    </citation>
    <scope>NUCLEOTIDE SEQUENCE [LARGE SCALE GENOMIC DNA]</scope>
</reference>
<comment type="caution">
    <text evidence="3">The sequence shown here is derived from an EMBL/GenBank/DDBJ whole genome shotgun (WGS) entry which is preliminary data.</text>
</comment>
<gene>
    <name evidence="3" type="ORF">D915_009771</name>
</gene>
<evidence type="ECO:0000313" key="3">
    <source>
        <dbReference type="EMBL" id="THD19551.1"/>
    </source>
</evidence>
<dbReference type="AlphaFoldDB" id="A0A4E0R274"/>
<keyword evidence="1" id="KW-0175">Coiled coil</keyword>